<feature type="signal peptide" evidence="2">
    <location>
        <begin position="1"/>
        <end position="22"/>
    </location>
</feature>
<evidence type="ECO:0000256" key="1">
    <source>
        <dbReference type="SAM" id="MobiDB-lite"/>
    </source>
</evidence>
<feature type="region of interest" description="Disordered" evidence="1">
    <location>
        <begin position="27"/>
        <end position="50"/>
    </location>
</feature>
<comment type="caution">
    <text evidence="3">The sequence shown here is derived from an EMBL/GenBank/DDBJ whole genome shotgun (WGS) entry which is preliminary data.</text>
</comment>
<dbReference type="AlphaFoldDB" id="A0A7W9DSY9"/>
<sequence length="320" mass="33064">MSAHRRAPAALAATLSLATALAACTTGGPSAPAASGAAGSSGSSAAASPAPDLAGAYRETLRSAADPLGSALDGLPKARTLKSLDQRLERAQGAASDAVERLGAATPPPEVGAEHSDYLAALRGLDGDLGTLRDAVAGHELCAPSAVLARLGGTDGYGAVRDAGGELAAKGDYPADVARLKTPKEQSRRLANGAFIRRGPRGGLGHLIVKNGATSDTVISVVRGKSAVTRFYIRKGKNVTVTGVPDGTYKVYYTSGSDWDRRTRAFTRDCAFKKFGKDLAFRTRRTATYIQPMSWSITLRPVVGGNVRSVEVDPEDFPGG</sequence>
<dbReference type="RefSeq" id="WP_184614819.1">
    <property type="nucleotide sequence ID" value="NZ_BOOS01000031.1"/>
</dbReference>
<keyword evidence="2" id="KW-0732">Signal</keyword>
<organism evidence="3 4">
    <name type="scientific">Sphaerisporangium krabiense</name>
    <dbReference type="NCBI Taxonomy" id="763782"/>
    <lineage>
        <taxon>Bacteria</taxon>
        <taxon>Bacillati</taxon>
        <taxon>Actinomycetota</taxon>
        <taxon>Actinomycetes</taxon>
        <taxon>Streptosporangiales</taxon>
        <taxon>Streptosporangiaceae</taxon>
        <taxon>Sphaerisporangium</taxon>
    </lineage>
</organism>
<accession>A0A7W9DSY9</accession>
<dbReference type="Proteomes" id="UP000588112">
    <property type="component" value="Unassembled WGS sequence"/>
</dbReference>
<evidence type="ECO:0000313" key="4">
    <source>
        <dbReference type="Proteomes" id="UP000588112"/>
    </source>
</evidence>
<evidence type="ECO:0008006" key="5">
    <source>
        <dbReference type="Google" id="ProtNLM"/>
    </source>
</evidence>
<evidence type="ECO:0000256" key="2">
    <source>
        <dbReference type="SAM" id="SignalP"/>
    </source>
</evidence>
<protein>
    <recommendedName>
        <fullName evidence="5">Lipoprotein</fullName>
    </recommendedName>
</protein>
<gene>
    <name evidence="3" type="ORF">BJ981_005318</name>
</gene>
<dbReference type="EMBL" id="JACHBR010000001">
    <property type="protein sequence ID" value="MBB5629619.1"/>
    <property type="molecule type" value="Genomic_DNA"/>
</dbReference>
<feature type="chain" id="PRO_5039204081" description="Lipoprotein" evidence="2">
    <location>
        <begin position="23"/>
        <end position="320"/>
    </location>
</feature>
<keyword evidence="4" id="KW-1185">Reference proteome</keyword>
<proteinExistence type="predicted"/>
<evidence type="ECO:0000313" key="3">
    <source>
        <dbReference type="EMBL" id="MBB5629619.1"/>
    </source>
</evidence>
<dbReference type="PROSITE" id="PS51257">
    <property type="entry name" value="PROKAR_LIPOPROTEIN"/>
    <property type="match status" value="1"/>
</dbReference>
<reference evidence="3 4" key="1">
    <citation type="submission" date="2020-08" db="EMBL/GenBank/DDBJ databases">
        <title>Sequencing the genomes of 1000 actinobacteria strains.</title>
        <authorList>
            <person name="Klenk H.-P."/>
        </authorList>
    </citation>
    <scope>NUCLEOTIDE SEQUENCE [LARGE SCALE GENOMIC DNA]</scope>
    <source>
        <strain evidence="3 4">DSM 45790</strain>
    </source>
</reference>
<name>A0A7W9DSY9_9ACTN</name>